<proteinExistence type="predicted"/>
<comment type="caution">
    <text evidence="1">The sequence shown here is derived from an EMBL/GenBank/DDBJ whole genome shotgun (WGS) entry which is preliminary data.</text>
</comment>
<dbReference type="InterPro" id="IPR025324">
    <property type="entry name" value="DUF4230"/>
</dbReference>
<gene>
    <name evidence="1" type="ORF">ACD_80C00174G0001</name>
</gene>
<dbReference type="Pfam" id="PF14014">
    <property type="entry name" value="DUF4230"/>
    <property type="match status" value="1"/>
</dbReference>
<accession>K1XHE9</accession>
<organism evidence="1">
    <name type="scientific">uncultured bacterium</name>
    <name type="common">gcode 4</name>
    <dbReference type="NCBI Taxonomy" id="1234023"/>
    <lineage>
        <taxon>Bacteria</taxon>
        <taxon>environmental samples</taxon>
    </lineage>
</organism>
<protein>
    <recommendedName>
        <fullName evidence="2">DUF4230 domain-containing protein</fullName>
    </recommendedName>
</protein>
<name>K1XHE9_9BACT</name>
<evidence type="ECO:0000313" key="1">
    <source>
        <dbReference type="EMBL" id="EKD24651.1"/>
    </source>
</evidence>
<evidence type="ECO:0008006" key="2">
    <source>
        <dbReference type="Google" id="ProtNLM"/>
    </source>
</evidence>
<dbReference type="EMBL" id="AMFJ01036181">
    <property type="protein sequence ID" value="EKD24651.1"/>
    <property type="molecule type" value="Genomic_DNA"/>
</dbReference>
<reference evidence="1" key="1">
    <citation type="journal article" date="2012" name="Science">
        <title>Fermentation, hydrogen, and sulfur metabolism in multiple uncultivated bacterial phyla.</title>
        <authorList>
            <person name="Wrighton K.C."/>
            <person name="Thomas B.C."/>
            <person name="Sharon I."/>
            <person name="Miller C.S."/>
            <person name="Castelle C.J."/>
            <person name="VerBerkmoes N.C."/>
            <person name="Wilkins M.J."/>
            <person name="Hettich R.L."/>
            <person name="Lipton M.S."/>
            <person name="Williams K.H."/>
            <person name="Long P.E."/>
            <person name="Banfield J.F."/>
        </authorList>
    </citation>
    <scope>NUCLEOTIDE SEQUENCE [LARGE SCALE GENOMIC DNA]</scope>
</reference>
<sequence>MKRLLRYIVTLGIVLLCIYGFWLWLQYKWATVIKKTTVAIMTELTSLDKLETAKQSFTKSIQGEQQLASLIPGIGIEKILGSALFKDRMVLEVQGNVIAGYAIKDVATWDIKVSRDGTVTIILWAPKVFSVQLTGVTKCATLRIIDQTDIQMENQLRQKAAEIMMQEALSGNILEEAKTNAQTALQDLFLKASIQIKEVIITWTGDVK</sequence>
<dbReference type="AlphaFoldDB" id="K1XHE9"/>